<dbReference type="PANTHER" id="PTHR14211:SF7">
    <property type="entry name" value="RIBOSOME BIOGENESIS PROTEIN NOP53"/>
    <property type="match status" value="1"/>
</dbReference>
<reference evidence="8" key="1">
    <citation type="submission" date="2022-11" db="EMBL/GenBank/DDBJ databases">
        <authorList>
            <person name="Morgan W.R."/>
            <person name="Tartar A."/>
        </authorList>
    </citation>
    <scope>NUCLEOTIDE SEQUENCE</scope>
    <source>
        <strain evidence="8">ARSEF 373</strain>
    </source>
</reference>
<dbReference type="GO" id="GO:0008097">
    <property type="term" value="F:5S rRNA binding"/>
    <property type="evidence" value="ECO:0007669"/>
    <property type="project" value="TreeGrafter"/>
</dbReference>
<accession>A0AAV2YW42</accession>
<feature type="compositionally biased region" description="Acidic residues" evidence="7">
    <location>
        <begin position="210"/>
        <end position="225"/>
    </location>
</feature>
<evidence type="ECO:0000313" key="8">
    <source>
        <dbReference type="EMBL" id="DAZ98867.1"/>
    </source>
</evidence>
<organism evidence="8 9">
    <name type="scientific">Lagenidium giganteum</name>
    <dbReference type="NCBI Taxonomy" id="4803"/>
    <lineage>
        <taxon>Eukaryota</taxon>
        <taxon>Sar</taxon>
        <taxon>Stramenopiles</taxon>
        <taxon>Oomycota</taxon>
        <taxon>Peronosporomycetes</taxon>
        <taxon>Pythiales</taxon>
        <taxon>Pythiaceae</taxon>
    </lineage>
</organism>
<dbReference type="InterPro" id="IPR011687">
    <property type="entry name" value="Nop53/GLTSCR2"/>
</dbReference>
<protein>
    <recommendedName>
        <fullName evidence="4">Ribosome biogenesis protein NOP53</fullName>
    </recommendedName>
</protein>
<feature type="compositionally biased region" description="Basic and acidic residues" evidence="7">
    <location>
        <begin position="46"/>
        <end position="59"/>
    </location>
</feature>
<dbReference type="GO" id="GO:0006364">
    <property type="term" value="P:rRNA processing"/>
    <property type="evidence" value="ECO:0007669"/>
    <property type="project" value="TreeGrafter"/>
</dbReference>
<sequence>MGRRGSRIARRAQEIGAQVEESIRQDGEDQKLQHVDSSVLFQIDSKGGETRVSKKDKLKQLQKAPGVRSGKFVAEKANRFEQEKVKKLKEQTQPQKPIAKKRAAPAEALWGNDGKIDENPELKGVDEFVAPAVAKKIKRRNQVAPTLHKVKKVEVAAPGQSYHPEFESHQDVMAEAVAQELERQEMRKKMAEPVSKGLSKETLQYINDKDSDEESESEAEEETEEADSRKRSAPEQLTRAQRNKRARHKQMIAGNVSKKSEKALLGQINNVNVIMHEVLREEKVIEQKAEVKKLLKEQALEESPVARVAGKPTKIVREPAVLFKEELTGNLRTLKPKGNPLLDRFDSLHKRNMIEIGGANKTKKSKYKIIEKK</sequence>
<evidence type="ECO:0000256" key="4">
    <source>
        <dbReference type="ARBA" id="ARBA00018339"/>
    </source>
</evidence>
<comment type="caution">
    <text evidence="8">The sequence shown here is derived from an EMBL/GenBank/DDBJ whole genome shotgun (WGS) entry which is preliminary data.</text>
</comment>
<proteinExistence type="inferred from homology"/>
<evidence type="ECO:0000256" key="3">
    <source>
        <dbReference type="ARBA" id="ARBA00008838"/>
    </source>
</evidence>
<feature type="compositionally biased region" description="Basic and acidic residues" evidence="7">
    <location>
        <begin position="21"/>
        <end position="31"/>
    </location>
</feature>
<name>A0AAV2YW42_9STRA</name>
<feature type="region of interest" description="Disordered" evidence="7">
    <location>
        <begin position="183"/>
        <end position="202"/>
    </location>
</feature>
<feature type="region of interest" description="Disordered" evidence="7">
    <location>
        <begin position="207"/>
        <end position="251"/>
    </location>
</feature>
<feature type="compositionally biased region" description="Basic residues" evidence="7">
    <location>
        <begin position="1"/>
        <end position="10"/>
    </location>
</feature>
<feature type="compositionally biased region" description="Basic residues" evidence="7">
    <location>
        <begin position="241"/>
        <end position="250"/>
    </location>
</feature>
<dbReference type="Pfam" id="PF07767">
    <property type="entry name" value="Nop53"/>
    <property type="match status" value="1"/>
</dbReference>
<dbReference type="PANTHER" id="PTHR14211">
    <property type="entry name" value="GLIOMA SUPPRESSOR CANDIDATE REGION GENE 2"/>
    <property type="match status" value="1"/>
</dbReference>
<dbReference type="EMBL" id="DAKRPA010000095">
    <property type="protein sequence ID" value="DAZ98867.1"/>
    <property type="molecule type" value="Genomic_DNA"/>
</dbReference>
<evidence type="ECO:0000256" key="7">
    <source>
        <dbReference type="SAM" id="MobiDB-lite"/>
    </source>
</evidence>
<evidence type="ECO:0000256" key="5">
    <source>
        <dbReference type="ARBA" id="ARBA00022517"/>
    </source>
</evidence>
<comment type="similarity">
    <text evidence="3">Belongs to the NOP53 family.</text>
</comment>
<feature type="region of interest" description="Disordered" evidence="7">
    <location>
        <begin position="46"/>
        <end position="69"/>
    </location>
</feature>
<evidence type="ECO:0000256" key="6">
    <source>
        <dbReference type="ARBA" id="ARBA00023242"/>
    </source>
</evidence>
<feature type="region of interest" description="Disordered" evidence="7">
    <location>
        <begin position="84"/>
        <end position="120"/>
    </location>
</feature>
<evidence type="ECO:0000256" key="1">
    <source>
        <dbReference type="ARBA" id="ARBA00004604"/>
    </source>
</evidence>
<keyword evidence="9" id="KW-1185">Reference proteome</keyword>
<evidence type="ECO:0000256" key="2">
    <source>
        <dbReference type="ARBA" id="ARBA00004642"/>
    </source>
</evidence>
<keyword evidence="6" id="KW-0539">Nucleus</keyword>
<reference evidence="8" key="2">
    <citation type="journal article" date="2023" name="Microbiol Resour">
        <title>Decontamination and Annotation of the Draft Genome Sequence of the Oomycete Lagenidium giganteum ARSEF 373.</title>
        <authorList>
            <person name="Morgan W.R."/>
            <person name="Tartar A."/>
        </authorList>
    </citation>
    <scope>NUCLEOTIDE SEQUENCE</scope>
    <source>
        <strain evidence="8">ARSEF 373</strain>
    </source>
</reference>
<keyword evidence="5" id="KW-0690">Ribosome biogenesis</keyword>
<gene>
    <name evidence="8" type="ORF">N0F65_002592</name>
</gene>
<dbReference type="GO" id="GO:0000027">
    <property type="term" value="P:ribosomal large subunit assembly"/>
    <property type="evidence" value="ECO:0007669"/>
    <property type="project" value="TreeGrafter"/>
</dbReference>
<feature type="region of interest" description="Disordered" evidence="7">
    <location>
        <begin position="1"/>
        <end position="31"/>
    </location>
</feature>
<evidence type="ECO:0000313" key="9">
    <source>
        <dbReference type="Proteomes" id="UP001146120"/>
    </source>
</evidence>
<dbReference type="GO" id="GO:0005730">
    <property type="term" value="C:nucleolus"/>
    <property type="evidence" value="ECO:0007669"/>
    <property type="project" value="UniProtKB-SubCell"/>
</dbReference>
<dbReference type="GO" id="GO:0005654">
    <property type="term" value="C:nucleoplasm"/>
    <property type="evidence" value="ECO:0007669"/>
    <property type="project" value="UniProtKB-SubCell"/>
</dbReference>
<dbReference type="Proteomes" id="UP001146120">
    <property type="component" value="Unassembled WGS sequence"/>
</dbReference>
<dbReference type="AlphaFoldDB" id="A0AAV2YW42"/>
<dbReference type="PIRSF" id="PIRSF017302">
    <property type="entry name" value="Gltscr2"/>
    <property type="match status" value="1"/>
</dbReference>
<comment type="subcellular location">
    <subcellularLocation>
        <location evidence="1">Nucleus</location>
        <location evidence="1">Nucleolus</location>
    </subcellularLocation>
    <subcellularLocation>
        <location evidence="2">Nucleus</location>
        <location evidence="2">Nucleoplasm</location>
    </subcellularLocation>
</comment>